<dbReference type="AlphaFoldDB" id="A0A7U9KUR1"/>
<feature type="compositionally biased region" description="Low complexity" evidence="1">
    <location>
        <begin position="68"/>
        <end position="100"/>
    </location>
</feature>
<dbReference type="RefSeq" id="WP_125045616.1">
    <property type="nucleotide sequence ID" value="NZ_BHZC01000001.1"/>
</dbReference>
<proteinExistence type="predicted"/>
<dbReference type="Proteomes" id="UP000287830">
    <property type="component" value="Unassembled WGS sequence"/>
</dbReference>
<dbReference type="GeneID" id="95622412"/>
<sequence>MASKITVPVHRARRAVAAVIAWSAGEKRHSAGVLTVDHGAAARTGPADLDLARDLAEADARVRPARTGRPAEVAAPAARPRPQRGTAAGTARPSRAAARR</sequence>
<organism evidence="2 3">
    <name type="scientific">Streptomyces chrestomyceticus JCM 4735</name>
    <dbReference type="NCBI Taxonomy" id="1306181"/>
    <lineage>
        <taxon>Bacteria</taxon>
        <taxon>Bacillati</taxon>
        <taxon>Actinomycetota</taxon>
        <taxon>Actinomycetes</taxon>
        <taxon>Kitasatosporales</taxon>
        <taxon>Streptomycetaceae</taxon>
        <taxon>Streptomyces</taxon>
    </lineage>
</organism>
<name>A0A7U9KUR1_9ACTN</name>
<evidence type="ECO:0000256" key="1">
    <source>
        <dbReference type="SAM" id="MobiDB-lite"/>
    </source>
</evidence>
<accession>A0A7U9KUR1</accession>
<feature type="region of interest" description="Disordered" evidence="1">
    <location>
        <begin position="60"/>
        <end position="100"/>
    </location>
</feature>
<protein>
    <submittedName>
        <fullName evidence="2">Uncharacterized protein</fullName>
    </submittedName>
</protein>
<reference evidence="2 3" key="1">
    <citation type="submission" date="2018-11" db="EMBL/GenBank/DDBJ databases">
        <title>Whole genome sequence of Streptomyces chrestomyceticus NBRC 13444(T).</title>
        <authorList>
            <person name="Komaki H."/>
            <person name="Tamura T."/>
        </authorList>
    </citation>
    <scope>NUCLEOTIDE SEQUENCE [LARGE SCALE GENOMIC DNA]</scope>
    <source>
        <strain evidence="2 3">NBRC 13444</strain>
    </source>
</reference>
<evidence type="ECO:0000313" key="2">
    <source>
        <dbReference type="EMBL" id="GCD35759.1"/>
    </source>
</evidence>
<dbReference type="EMBL" id="BHZC01000001">
    <property type="protein sequence ID" value="GCD35759.1"/>
    <property type="molecule type" value="Genomic_DNA"/>
</dbReference>
<comment type="caution">
    <text evidence="2">The sequence shown here is derived from an EMBL/GenBank/DDBJ whole genome shotgun (WGS) entry which is preliminary data.</text>
</comment>
<gene>
    <name evidence="2" type="ORF">OEIGOIKO_03506</name>
</gene>
<evidence type="ECO:0000313" key="3">
    <source>
        <dbReference type="Proteomes" id="UP000287830"/>
    </source>
</evidence>